<evidence type="ECO:0000256" key="2">
    <source>
        <dbReference type="SAM" id="SignalP"/>
    </source>
</evidence>
<organism evidence="4 5">
    <name type="scientific">Vitis vinifera</name>
    <name type="common">Grape</name>
    <dbReference type="NCBI Taxonomy" id="29760"/>
    <lineage>
        <taxon>Eukaryota</taxon>
        <taxon>Viridiplantae</taxon>
        <taxon>Streptophyta</taxon>
        <taxon>Embryophyta</taxon>
        <taxon>Tracheophyta</taxon>
        <taxon>Spermatophyta</taxon>
        <taxon>Magnoliopsida</taxon>
        <taxon>eudicotyledons</taxon>
        <taxon>Gunneridae</taxon>
        <taxon>Pentapetalae</taxon>
        <taxon>rosids</taxon>
        <taxon>Vitales</taxon>
        <taxon>Vitaceae</taxon>
        <taxon>Viteae</taxon>
        <taxon>Vitis</taxon>
    </lineage>
</organism>
<dbReference type="Proteomes" id="UP000288805">
    <property type="component" value="Unassembled WGS sequence"/>
</dbReference>
<feature type="compositionally biased region" description="Polar residues" evidence="1">
    <location>
        <begin position="40"/>
        <end position="58"/>
    </location>
</feature>
<evidence type="ECO:0000259" key="3">
    <source>
        <dbReference type="Pfam" id="PF00078"/>
    </source>
</evidence>
<accession>A0A438GIT6</accession>
<dbReference type="AlphaFoldDB" id="A0A438GIT6"/>
<evidence type="ECO:0000256" key="1">
    <source>
        <dbReference type="SAM" id="MobiDB-lite"/>
    </source>
</evidence>
<evidence type="ECO:0000313" key="5">
    <source>
        <dbReference type="Proteomes" id="UP000288805"/>
    </source>
</evidence>
<evidence type="ECO:0000313" key="4">
    <source>
        <dbReference type="EMBL" id="RVW72097.1"/>
    </source>
</evidence>
<dbReference type="Pfam" id="PF00078">
    <property type="entry name" value="RVT_1"/>
    <property type="match status" value="1"/>
</dbReference>
<comment type="caution">
    <text evidence="4">The sequence shown here is derived from an EMBL/GenBank/DDBJ whole genome shotgun (WGS) entry which is preliminary data.</text>
</comment>
<dbReference type="InterPro" id="IPR043128">
    <property type="entry name" value="Rev_trsase/Diguanyl_cyclase"/>
</dbReference>
<reference evidence="4 5" key="1">
    <citation type="journal article" date="2018" name="PLoS Genet.">
        <title>Population sequencing reveals clonal diversity and ancestral inbreeding in the grapevine cultivar Chardonnay.</title>
        <authorList>
            <person name="Roach M.J."/>
            <person name="Johnson D.L."/>
            <person name="Bohlmann J."/>
            <person name="van Vuuren H.J."/>
            <person name="Jones S.J."/>
            <person name="Pretorius I.S."/>
            <person name="Schmidt S.A."/>
            <person name="Borneman A.R."/>
        </authorList>
    </citation>
    <scope>NUCLEOTIDE SEQUENCE [LARGE SCALE GENOMIC DNA]</scope>
    <source>
        <strain evidence="5">cv. Chardonnay</strain>
        <tissue evidence="4">Leaf</tissue>
    </source>
</reference>
<dbReference type="InterPro" id="IPR053134">
    <property type="entry name" value="RNA-dir_DNA_polymerase"/>
</dbReference>
<protein>
    <recommendedName>
        <fullName evidence="3">Reverse transcriptase domain-containing protein</fullName>
    </recommendedName>
</protein>
<feature type="signal peptide" evidence="2">
    <location>
        <begin position="1"/>
        <end position="22"/>
    </location>
</feature>
<dbReference type="SUPFAM" id="SSF56672">
    <property type="entry name" value="DNA/RNA polymerases"/>
    <property type="match status" value="1"/>
</dbReference>
<feature type="chain" id="PRO_5019105014" description="Reverse transcriptase domain-containing protein" evidence="2">
    <location>
        <begin position="23"/>
        <end position="270"/>
    </location>
</feature>
<feature type="region of interest" description="Disordered" evidence="1">
    <location>
        <begin position="40"/>
        <end position="62"/>
    </location>
</feature>
<sequence length="270" mass="30313">MQEVSRVLKGWLLLEYVMVVVRETTYGGLPLAGCTAESTSVSGRKTTMSSQTRSSQGLNARGRGRQAVGRVFALTPIEPEEDALLVEGLKKEMVENLLLIKSLWVRILELINMQGMDLRFALLDGSVLVCPFRNPICATVYHHIESLISLLSLPKNGSYFSIPYRMAPLELKKLKTQLEELLSKGFIRPSTSPWGAPVLFVKKKDGTLRIFRAYLDQFVIVFVDDILIYSRSLEEHKQHLVTTLRTLRRHQLNSNGPFQGGSYAGVAKAY</sequence>
<dbReference type="Gene3D" id="3.30.70.270">
    <property type="match status" value="1"/>
</dbReference>
<dbReference type="InterPro" id="IPR043502">
    <property type="entry name" value="DNA/RNA_pol_sf"/>
</dbReference>
<name>A0A438GIT6_VITVI</name>
<proteinExistence type="predicted"/>
<dbReference type="PANTHER" id="PTHR24559">
    <property type="entry name" value="TRANSPOSON TY3-I GAG-POL POLYPROTEIN"/>
    <property type="match status" value="1"/>
</dbReference>
<feature type="domain" description="Reverse transcriptase" evidence="3">
    <location>
        <begin position="196"/>
        <end position="253"/>
    </location>
</feature>
<gene>
    <name evidence="4" type="ORF">CK203_054752</name>
</gene>
<keyword evidence="2" id="KW-0732">Signal</keyword>
<dbReference type="Gene3D" id="3.10.10.10">
    <property type="entry name" value="HIV Type 1 Reverse Transcriptase, subunit A, domain 1"/>
    <property type="match status" value="1"/>
</dbReference>
<dbReference type="PANTHER" id="PTHR24559:SF444">
    <property type="entry name" value="REVERSE TRANSCRIPTASE DOMAIN-CONTAINING PROTEIN"/>
    <property type="match status" value="1"/>
</dbReference>
<dbReference type="InterPro" id="IPR000477">
    <property type="entry name" value="RT_dom"/>
</dbReference>
<dbReference type="EMBL" id="QGNW01000423">
    <property type="protein sequence ID" value="RVW72097.1"/>
    <property type="molecule type" value="Genomic_DNA"/>
</dbReference>